<evidence type="ECO:0000313" key="1">
    <source>
        <dbReference type="EMBL" id="QHT31201.1"/>
    </source>
</evidence>
<proteinExistence type="predicted"/>
<name>A0A6C0ERA1_9ZZZZ</name>
<dbReference type="AlphaFoldDB" id="A0A6C0ERA1"/>
<organism evidence="1">
    <name type="scientific">viral metagenome</name>
    <dbReference type="NCBI Taxonomy" id="1070528"/>
    <lineage>
        <taxon>unclassified sequences</taxon>
        <taxon>metagenomes</taxon>
        <taxon>organismal metagenomes</taxon>
    </lineage>
</organism>
<protein>
    <submittedName>
        <fullName evidence="1">Uncharacterized protein</fullName>
    </submittedName>
</protein>
<sequence length="156" mass="17530">MAHSFKTNNGYRTFGQFNEPDDAGNYIYKKKAKTLFCNPNLCKPSITVNTQSNLRLLNTANYLKYYNSSNNFNKANLNVNLLTVLDLSNVCVIQQQESPFACPTPINILSIPYLNYSIDPSGNLFGNTTCGLNNYVRYMLYNPPYTTTNPGNIGNL</sequence>
<reference evidence="1" key="1">
    <citation type="journal article" date="2020" name="Nature">
        <title>Giant virus diversity and host interactions through global metagenomics.</title>
        <authorList>
            <person name="Schulz F."/>
            <person name="Roux S."/>
            <person name="Paez-Espino D."/>
            <person name="Jungbluth S."/>
            <person name="Walsh D.A."/>
            <person name="Denef V.J."/>
            <person name="McMahon K.D."/>
            <person name="Konstantinidis K.T."/>
            <person name="Eloe-Fadrosh E.A."/>
            <person name="Kyrpides N.C."/>
            <person name="Woyke T."/>
        </authorList>
    </citation>
    <scope>NUCLEOTIDE SEQUENCE</scope>
    <source>
        <strain evidence="1">GVMAG-M-3300009155-2</strain>
    </source>
</reference>
<dbReference type="EMBL" id="MN738916">
    <property type="protein sequence ID" value="QHT31201.1"/>
    <property type="molecule type" value="Genomic_DNA"/>
</dbReference>
<accession>A0A6C0ERA1</accession>